<protein>
    <recommendedName>
        <fullName evidence="6">L-aspartate dehydrogenase</fullName>
        <ecNumber evidence="6">1.4.1.21</ecNumber>
    </recommendedName>
</protein>
<dbReference type="NCBIfam" id="NF009825">
    <property type="entry name" value="PRK13302.1"/>
    <property type="match status" value="1"/>
</dbReference>
<keyword evidence="2 6" id="KW-0662">Pyridine nucleotide biosynthesis</keyword>
<evidence type="ECO:0000259" key="7">
    <source>
        <dbReference type="Pfam" id="PF01958"/>
    </source>
</evidence>
<keyword evidence="3 6" id="KW-0521">NADP</keyword>
<dbReference type="GO" id="GO:0009435">
    <property type="term" value="P:NAD+ biosynthetic process"/>
    <property type="evidence" value="ECO:0007669"/>
    <property type="project" value="UniProtKB-UniRule"/>
</dbReference>
<dbReference type="InterPro" id="IPR011182">
    <property type="entry name" value="L-Asp_DH"/>
</dbReference>
<dbReference type="GO" id="GO:0033735">
    <property type="term" value="F:aspartate dehydrogenase [NAD(P)+] activity"/>
    <property type="evidence" value="ECO:0007669"/>
    <property type="project" value="UniProtKB-EC"/>
</dbReference>
<accession>A0A6B2QUS5</accession>
<dbReference type="AlphaFoldDB" id="A0A6B2QUS5"/>
<feature type="binding site" evidence="6">
    <location>
        <position position="197"/>
    </location>
    <ligand>
        <name>NAD(+)</name>
        <dbReference type="ChEBI" id="CHEBI:57540"/>
    </ligand>
</feature>
<comment type="similarity">
    <text evidence="1 6">Belongs to the L-aspartate dehydrogenase family.</text>
</comment>
<comment type="miscellaneous">
    <text evidence="6">The iminoaspartate product is unstable in aqueous solution and can decompose to oxaloacetate and ammonia.</text>
</comment>
<evidence type="ECO:0000256" key="3">
    <source>
        <dbReference type="ARBA" id="ARBA00022857"/>
    </source>
</evidence>
<dbReference type="UniPathway" id="UPA00253">
    <property type="reaction ID" value="UER00456"/>
</dbReference>
<dbReference type="GO" id="GO:0051287">
    <property type="term" value="F:NAD binding"/>
    <property type="evidence" value="ECO:0007669"/>
    <property type="project" value="UniProtKB-UniRule"/>
</dbReference>
<dbReference type="SUPFAM" id="SSF55347">
    <property type="entry name" value="Glyceraldehyde-3-phosphate dehydrogenase-like, C-terminal domain"/>
    <property type="match status" value="1"/>
</dbReference>
<organism evidence="9">
    <name type="scientific">Sheuella amnicola</name>
    <dbReference type="NCBI Taxonomy" id="2707330"/>
    <lineage>
        <taxon>Bacteria</taxon>
        <taxon>Pseudomonadati</taxon>
        <taxon>Pseudomonadota</taxon>
        <taxon>Betaproteobacteria</taxon>
        <taxon>Burkholderiales</taxon>
        <taxon>Alcaligenaceae</taxon>
        <taxon>Sheuella</taxon>
    </lineage>
</organism>
<keyword evidence="5 6" id="KW-0520">NAD</keyword>
<dbReference type="EC" id="1.4.1.21" evidence="6"/>
<dbReference type="Gene3D" id="3.40.50.720">
    <property type="entry name" value="NAD(P)-binding Rossmann-like Domain"/>
    <property type="match status" value="1"/>
</dbReference>
<comment type="catalytic activity">
    <reaction evidence="6">
        <text>L-aspartate + NAD(+) + H2O = oxaloacetate + NH4(+) + NADH + H(+)</text>
        <dbReference type="Rhea" id="RHEA:11788"/>
        <dbReference type="ChEBI" id="CHEBI:15377"/>
        <dbReference type="ChEBI" id="CHEBI:15378"/>
        <dbReference type="ChEBI" id="CHEBI:16452"/>
        <dbReference type="ChEBI" id="CHEBI:28938"/>
        <dbReference type="ChEBI" id="CHEBI:29991"/>
        <dbReference type="ChEBI" id="CHEBI:57540"/>
        <dbReference type="ChEBI" id="CHEBI:57945"/>
        <dbReference type="EC" id="1.4.1.21"/>
    </reaction>
</comment>
<gene>
    <name evidence="6" type="primary">nadX</name>
    <name evidence="9" type="ORF">G3I67_00260</name>
</gene>
<feature type="active site" evidence="6">
    <location>
        <position position="227"/>
    </location>
</feature>
<dbReference type="GO" id="GO:0016639">
    <property type="term" value="F:oxidoreductase activity, acting on the CH-NH2 group of donors, NAD or NADP as acceptor"/>
    <property type="evidence" value="ECO:0007669"/>
    <property type="project" value="UniProtKB-UniRule"/>
</dbReference>
<evidence type="ECO:0000256" key="1">
    <source>
        <dbReference type="ARBA" id="ARBA00008331"/>
    </source>
</evidence>
<dbReference type="InterPro" id="IPR005106">
    <property type="entry name" value="Asp/hSer_DH_NAD-bd"/>
</dbReference>
<dbReference type="InterPro" id="IPR020626">
    <property type="entry name" value="Asp_DH_prok"/>
</dbReference>
<dbReference type="HAMAP" id="MF_01265">
    <property type="entry name" value="NadX"/>
    <property type="match status" value="1"/>
</dbReference>
<sequence>MMNEFSSQNLRVALAGLGSVGRSIAKALVAGEVPGVELVAVSAKNHQKAKDFLSQYASNVQVVEVSHLSDKADLVIECAPASVFAEIVEPALRARKQVMVLSVAALLKHPYLIDLAKSQGTVMHVPTGALIGLDAMLAAARGTIHSVKMITRKPPSGLEGAPHLVKNNIDVQNLTAPLKVFEGNALDAAVGFPANVNVVAALSLAGIGPQRTMLEVWADPGIHRNSHTIIVDSDSTRFTSTMENLPSENPKTSKIVSQSVIALLGKMRSSFRIGT</sequence>
<dbReference type="InterPro" id="IPR002811">
    <property type="entry name" value="Asp_DH"/>
</dbReference>
<dbReference type="Gene3D" id="3.30.360.10">
    <property type="entry name" value="Dihydrodipicolinate Reductase, domain 2"/>
    <property type="match status" value="1"/>
</dbReference>
<feature type="binding site" evidence="6">
    <location>
        <position position="129"/>
    </location>
    <ligand>
        <name>NAD(+)</name>
        <dbReference type="ChEBI" id="CHEBI:57540"/>
    </ligand>
</feature>
<evidence type="ECO:0000256" key="2">
    <source>
        <dbReference type="ARBA" id="ARBA00022642"/>
    </source>
</evidence>
<dbReference type="SUPFAM" id="SSF51735">
    <property type="entry name" value="NAD(P)-binding Rossmann-fold domains"/>
    <property type="match status" value="1"/>
</dbReference>
<dbReference type="Pfam" id="PF01958">
    <property type="entry name" value="Asp_DH_C"/>
    <property type="match status" value="1"/>
</dbReference>
<dbReference type="PANTHER" id="PTHR31873:SF6">
    <property type="entry name" value="ASPARTATE DEHYDROGENASE DOMAIN-CONTAINING PROTEIN"/>
    <property type="match status" value="1"/>
</dbReference>
<reference evidence="9" key="1">
    <citation type="submission" date="2020-02" db="EMBL/GenBank/DDBJ databases">
        <authorList>
            <person name="Chen W.-M."/>
        </authorList>
    </citation>
    <scope>NUCLEOTIDE SEQUENCE</scope>
    <source>
        <strain evidence="9">NBD-18</strain>
    </source>
</reference>
<proteinExistence type="inferred from homology"/>
<keyword evidence="4 6" id="KW-0560">Oxidoreductase</keyword>
<dbReference type="Pfam" id="PF03447">
    <property type="entry name" value="NAD_binding_3"/>
    <property type="match status" value="1"/>
</dbReference>
<name>A0A6B2QUS5_9BURK</name>
<evidence type="ECO:0000259" key="8">
    <source>
        <dbReference type="Pfam" id="PF03447"/>
    </source>
</evidence>
<evidence type="ECO:0000256" key="5">
    <source>
        <dbReference type="ARBA" id="ARBA00023027"/>
    </source>
</evidence>
<dbReference type="GO" id="GO:0050661">
    <property type="term" value="F:NADP binding"/>
    <property type="evidence" value="ECO:0007669"/>
    <property type="project" value="UniProtKB-UniRule"/>
</dbReference>
<evidence type="ECO:0000256" key="6">
    <source>
        <dbReference type="HAMAP-Rule" id="MF_01265"/>
    </source>
</evidence>
<feature type="domain" description="Aspartate dehydrogenase" evidence="7">
    <location>
        <begin position="175"/>
        <end position="261"/>
    </location>
</feature>
<comment type="function">
    <text evidence="6">Specifically catalyzes the NAD or NADP-dependent dehydrogenation of L-aspartate to iminoaspartate.</text>
</comment>
<dbReference type="EMBL" id="JAAGRN010000001">
    <property type="protein sequence ID" value="NDY81653.1"/>
    <property type="molecule type" value="Genomic_DNA"/>
</dbReference>
<comment type="caution">
    <text evidence="9">The sequence shown here is derived from an EMBL/GenBank/DDBJ whole genome shotgun (WGS) entry which is preliminary data.</text>
</comment>
<feature type="domain" description="Aspartate/homoserine dehydrogenase NAD-binding" evidence="8">
    <location>
        <begin position="16"/>
        <end position="126"/>
    </location>
</feature>
<dbReference type="PANTHER" id="PTHR31873">
    <property type="entry name" value="L-ASPARTATE DEHYDROGENASE-RELATED"/>
    <property type="match status" value="1"/>
</dbReference>
<evidence type="ECO:0000313" key="9">
    <source>
        <dbReference type="EMBL" id="NDY81653.1"/>
    </source>
</evidence>
<dbReference type="InterPro" id="IPR036291">
    <property type="entry name" value="NAD(P)-bd_dom_sf"/>
</dbReference>
<dbReference type="PIRSF" id="PIRSF005227">
    <property type="entry name" value="Asp_dh_NAD_syn"/>
    <property type="match status" value="1"/>
</dbReference>
<comment type="pathway">
    <text evidence="6">Cofactor biosynthesis; NAD(+) biosynthesis; iminoaspartate from L-aspartate (dehydrogenase route): step 1/1.</text>
</comment>
<comment type="catalytic activity">
    <reaction evidence="6">
        <text>L-aspartate + NADP(+) + H2O = oxaloacetate + NH4(+) + NADPH + H(+)</text>
        <dbReference type="Rhea" id="RHEA:11784"/>
        <dbReference type="ChEBI" id="CHEBI:15377"/>
        <dbReference type="ChEBI" id="CHEBI:15378"/>
        <dbReference type="ChEBI" id="CHEBI:16452"/>
        <dbReference type="ChEBI" id="CHEBI:28938"/>
        <dbReference type="ChEBI" id="CHEBI:29991"/>
        <dbReference type="ChEBI" id="CHEBI:57783"/>
        <dbReference type="ChEBI" id="CHEBI:58349"/>
        <dbReference type="EC" id="1.4.1.21"/>
    </reaction>
</comment>
<evidence type="ECO:0000256" key="4">
    <source>
        <dbReference type="ARBA" id="ARBA00023002"/>
    </source>
</evidence>